<name>A0A4Y2NWF0_ARAVE</name>
<dbReference type="AlphaFoldDB" id="A0A4Y2NWF0"/>
<protein>
    <submittedName>
        <fullName evidence="2">Uncharacterized protein</fullName>
    </submittedName>
</protein>
<keyword evidence="1" id="KW-0732">Signal</keyword>
<sequence>MSVLLTVLSVAWYPSQAAYLRTDIVRHVMTNWNRFKPFTMMSTGLPYNSKSHYHADMSKATTYGTTLCHRGRFNVPSVTEVTVVIVVQVFERRDIVLNSRDNRLVRISETHRAYGALQYPFMFCRGEDGYSIDIPQKDPKTKEALKKTVSLRTSTAIC</sequence>
<organism evidence="2 3">
    <name type="scientific">Araneus ventricosus</name>
    <name type="common">Orbweaver spider</name>
    <name type="synonym">Epeira ventricosa</name>
    <dbReference type="NCBI Taxonomy" id="182803"/>
    <lineage>
        <taxon>Eukaryota</taxon>
        <taxon>Metazoa</taxon>
        <taxon>Ecdysozoa</taxon>
        <taxon>Arthropoda</taxon>
        <taxon>Chelicerata</taxon>
        <taxon>Arachnida</taxon>
        <taxon>Araneae</taxon>
        <taxon>Araneomorphae</taxon>
        <taxon>Entelegynae</taxon>
        <taxon>Araneoidea</taxon>
        <taxon>Araneidae</taxon>
        <taxon>Araneus</taxon>
    </lineage>
</organism>
<reference evidence="2 3" key="1">
    <citation type="journal article" date="2019" name="Sci. Rep.">
        <title>Orb-weaving spider Araneus ventricosus genome elucidates the spidroin gene catalogue.</title>
        <authorList>
            <person name="Kono N."/>
            <person name="Nakamura H."/>
            <person name="Ohtoshi R."/>
            <person name="Moran D.A.P."/>
            <person name="Shinohara A."/>
            <person name="Yoshida Y."/>
            <person name="Fujiwara M."/>
            <person name="Mori M."/>
            <person name="Tomita M."/>
            <person name="Arakawa K."/>
        </authorList>
    </citation>
    <scope>NUCLEOTIDE SEQUENCE [LARGE SCALE GENOMIC DNA]</scope>
</reference>
<keyword evidence="3" id="KW-1185">Reference proteome</keyword>
<dbReference type="OrthoDB" id="409956at2759"/>
<accession>A0A4Y2NWF0</accession>
<dbReference type="PANTHER" id="PTHR45786:SF74">
    <property type="entry name" value="ATP-DEPENDENT DNA HELICASE"/>
    <property type="match status" value="1"/>
</dbReference>
<dbReference type="Proteomes" id="UP000499080">
    <property type="component" value="Unassembled WGS sequence"/>
</dbReference>
<dbReference type="PANTHER" id="PTHR45786">
    <property type="entry name" value="DNA BINDING PROTEIN-LIKE"/>
    <property type="match status" value="1"/>
</dbReference>
<evidence type="ECO:0000256" key="1">
    <source>
        <dbReference type="SAM" id="SignalP"/>
    </source>
</evidence>
<gene>
    <name evidence="2" type="ORF">AVEN_262639_1</name>
</gene>
<evidence type="ECO:0000313" key="3">
    <source>
        <dbReference type="Proteomes" id="UP000499080"/>
    </source>
</evidence>
<feature type="signal peptide" evidence="1">
    <location>
        <begin position="1"/>
        <end position="17"/>
    </location>
</feature>
<evidence type="ECO:0000313" key="2">
    <source>
        <dbReference type="EMBL" id="GBN43661.1"/>
    </source>
</evidence>
<comment type="caution">
    <text evidence="2">The sequence shown here is derived from an EMBL/GenBank/DDBJ whole genome shotgun (WGS) entry which is preliminary data.</text>
</comment>
<dbReference type="EMBL" id="BGPR01009998">
    <property type="protein sequence ID" value="GBN43661.1"/>
    <property type="molecule type" value="Genomic_DNA"/>
</dbReference>
<proteinExistence type="predicted"/>
<feature type="chain" id="PRO_5021249344" evidence="1">
    <location>
        <begin position="18"/>
        <end position="158"/>
    </location>
</feature>